<evidence type="ECO:0000313" key="1">
    <source>
        <dbReference type="EMBL" id="TYB75378.1"/>
    </source>
</evidence>
<dbReference type="RefSeq" id="WP_066248683.1">
    <property type="nucleotide sequence ID" value="NZ_VSKL01000001.1"/>
</dbReference>
<keyword evidence="2" id="KW-1185">Reference proteome</keyword>
<reference evidence="1 2" key="1">
    <citation type="submission" date="2019-08" db="EMBL/GenBank/DDBJ databases">
        <title>Genomes of Antarctic Bizionia species.</title>
        <authorList>
            <person name="Bowman J.P."/>
        </authorList>
    </citation>
    <scope>NUCLEOTIDE SEQUENCE [LARGE SCALE GENOMIC DNA]</scope>
    <source>
        <strain evidence="1 2">APA-1</strain>
    </source>
</reference>
<evidence type="ECO:0000313" key="2">
    <source>
        <dbReference type="Proteomes" id="UP000324358"/>
    </source>
</evidence>
<proteinExistence type="predicted"/>
<organism evidence="1 2">
    <name type="scientific">Bizionia algoritergicola</name>
    <dbReference type="NCBI Taxonomy" id="291187"/>
    <lineage>
        <taxon>Bacteria</taxon>
        <taxon>Pseudomonadati</taxon>
        <taxon>Bacteroidota</taxon>
        <taxon>Flavobacteriia</taxon>
        <taxon>Flavobacteriales</taxon>
        <taxon>Flavobacteriaceae</taxon>
        <taxon>Bizionia</taxon>
    </lineage>
</organism>
<dbReference type="EMBL" id="VSKL01000001">
    <property type="protein sequence ID" value="TYB75378.1"/>
    <property type="molecule type" value="Genomic_DNA"/>
</dbReference>
<gene>
    <name evidence="1" type="ORF">ES675_04430</name>
</gene>
<dbReference type="Proteomes" id="UP000324358">
    <property type="component" value="Unassembled WGS sequence"/>
</dbReference>
<name>A0A5D0R426_9FLAO</name>
<sequence>MKLKILLVLFTISLFSCQEESLTTSEAIEPIKTLNKLENSNYDNFINEGETGQLFSEFITVNNISSKIKMDYSQRCNQINFGSNNLNTCSTVYNLNPLNFDTLWNTNNNGIGYIDYELENFFNMHCDYSYTCIHPTYPVIQTMSGEIEFHESPTWIYDPELEDLVLVYYYLSDTGIPAINANELADFLACKMEEYRDANLPDAVITDVNLYGDALLCSGYTVRHLKASFTLNLHGPKPKV</sequence>
<dbReference type="AlphaFoldDB" id="A0A5D0R426"/>
<comment type="caution">
    <text evidence="1">The sequence shown here is derived from an EMBL/GenBank/DDBJ whole genome shotgun (WGS) entry which is preliminary data.</text>
</comment>
<accession>A0A5D0R426</accession>
<protein>
    <submittedName>
        <fullName evidence="1">Uncharacterized protein</fullName>
    </submittedName>
</protein>
<dbReference type="PROSITE" id="PS51257">
    <property type="entry name" value="PROKAR_LIPOPROTEIN"/>
    <property type="match status" value="1"/>
</dbReference>